<dbReference type="AlphaFoldDB" id="A0A1G8X8J5"/>
<evidence type="ECO:0000313" key="2">
    <source>
        <dbReference type="EMBL" id="SDJ86823.1"/>
    </source>
</evidence>
<dbReference type="STRING" id="658219.SAMN05216212_1003"/>
<evidence type="ECO:0000313" key="3">
    <source>
        <dbReference type="Proteomes" id="UP000199305"/>
    </source>
</evidence>
<name>A0A1G8X8J5_9GAMM</name>
<dbReference type="EMBL" id="FNFH01000002">
    <property type="protein sequence ID" value="SDJ86823.1"/>
    <property type="molecule type" value="Genomic_DNA"/>
</dbReference>
<organism evidence="2 3">
    <name type="scientific">Microbulbifer yueqingensis</name>
    <dbReference type="NCBI Taxonomy" id="658219"/>
    <lineage>
        <taxon>Bacteria</taxon>
        <taxon>Pseudomonadati</taxon>
        <taxon>Pseudomonadota</taxon>
        <taxon>Gammaproteobacteria</taxon>
        <taxon>Cellvibrionales</taxon>
        <taxon>Microbulbiferaceae</taxon>
        <taxon>Microbulbifer</taxon>
    </lineage>
</organism>
<gene>
    <name evidence="2" type="ORF">SAMN05216212_1003</name>
</gene>
<protein>
    <submittedName>
        <fullName evidence="2">Uncharacterized protein</fullName>
    </submittedName>
</protein>
<dbReference type="OrthoDB" id="1550139at1236"/>
<reference evidence="3" key="1">
    <citation type="submission" date="2016-10" db="EMBL/GenBank/DDBJ databases">
        <authorList>
            <person name="Varghese N."/>
            <person name="Submissions S."/>
        </authorList>
    </citation>
    <scope>NUCLEOTIDE SEQUENCE [LARGE SCALE GENOMIC DNA]</scope>
    <source>
        <strain evidence="3">CGMCC 1.10658</strain>
    </source>
</reference>
<feature type="region of interest" description="Disordered" evidence="1">
    <location>
        <begin position="51"/>
        <end position="70"/>
    </location>
</feature>
<sequence length="70" mass="8201">MARRRPARLSLRVRRRAFRATPLCRRKARVRWLWKQRTRVRSYKRLFNGEEESVATSGDGAVAAGKQTSD</sequence>
<dbReference type="RefSeq" id="WP_139169404.1">
    <property type="nucleotide sequence ID" value="NZ_FNFH01000002.1"/>
</dbReference>
<dbReference type="Proteomes" id="UP000199305">
    <property type="component" value="Unassembled WGS sequence"/>
</dbReference>
<proteinExistence type="predicted"/>
<evidence type="ECO:0000256" key="1">
    <source>
        <dbReference type="SAM" id="MobiDB-lite"/>
    </source>
</evidence>
<accession>A0A1G8X8J5</accession>
<keyword evidence="3" id="KW-1185">Reference proteome</keyword>